<evidence type="ECO:0000313" key="7">
    <source>
        <dbReference type="Proteomes" id="UP000187203"/>
    </source>
</evidence>
<dbReference type="GO" id="GO:0046983">
    <property type="term" value="F:protein dimerization activity"/>
    <property type="evidence" value="ECO:0007669"/>
    <property type="project" value="InterPro"/>
</dbReference>
<dbReference type="Gene3D" id="4.10.280.10">
    <property type="entry name" value="Helix-loop-helix DNA-binding domain"/>
    <property type="match status" value="1"/>
</dbReference>
<accession>A0A1R3KPI4</accession>
<dbReference type="SUPFAM" id="SSF47459">
    <property type="entry name" value="HLH, helix-loop-helix DNA-binding domain"/>
    <property type="match status" value="1"/>
</dbReference>
<dbReference type="GO" id="GO:0003677">
    <property type="term" value="F:DNA binding"/>
    <property type="evidence" value="ECO:0007669"/>
    <property type="project" value="UniProtKB-KW"/>
</dbReference>
<comment type="caution">
    <text evidence="6">The sequence shown here is derived from an EMBL/GenBank/DDBJ whole genome shotgun (WGS) entry which is preliminary data.</text>
</comment>
<dbReference type="EMBL" id="AWUE01012511">
    <property type="protein sequence ID" value="OMP09002.1"/>
    <property type="molecule type" value="Genomic_DNA"/>
</dbReference>
<dbReference type="PANTHER" id="PTHR45855">
    <property type="entry name" value="TRANSCRIPTION FACTOR PIF1-RELATED"/>
    <property type="match status" value="1"/>
</dbReference>
<keyword evidence="5" id="KW-0539">Nucleus</keyword>
<evidence type="ECO:0000256" key="5">
    <source>
        <dbReference type="ARBA" id="ARBA00023242"/>
    </source>
</evidence>
<organism evidence="6 7">
    <name type="scientific">Corchorus olitorius</name>
    <dbReference type="NCBI Taxonomy" id="93759"/>
    <lineage>
        <taxon>Eukaryota</taxon>
        <taxon>Viridiplantae</taxon>
        <taxon>Streptophyta</taxon>
        <taxon>Embryophyta</taxon>
        <taxon>Tracheophyta</taxon>
        <taxon>Spermatophyta</taxon>
        <taxon>Magnoliopsida</taxon>
        <taxon>eudicotyledons</taxon>
        <taxon>Gunneridae</taxon>
        <taxon>Pentapetalae</taxon>
        <taxon>rosids</taxon>
        <taxon>malvids</taxon>
        <taxon>Malvales</taxon>
        <taxon>Malvaceae</taxon>
        <taxon>Grewioideae</taxon>
        <taxon>Apeibeae</taxon>
        <taxon>Corchorus</taxon>
    </lineage>
</organism>
<dbReference type="InterPro" id="IPR036638">
    <property type="entry name" value="HLH_DNA-bd_sf"/>
</dbReference>
<gene>
    <name evidence="6" type="ORF">COLO4_05908</name>
</gene>
<comment type="subcellular location">
    <subcellularLocation>
        <location evidence="1">Nucleus</location>
    </subcellularLocation>
</comment>
<evidence type="ECO:0000256" key="1">
    <source>
        <dbReference type="ARBA" id="ARBA00004123"/>
    </source>
</evidence>
<sequence length="308" mass="35472">MVSGMWDKPVIDQAIVAVRIGEINERLRCLQNIVPGCYKVLNNMTSLLAYRLLLKFELLREGGIGSMKRCVRCKSSYHTAMRDAYDFIYIIRKESLIMIQGADQITDKASMLDEAIEYLKSLLLQLQHNDDDLPNMNTLLPTTTRLIRTLQGLLRVNYPYTSLQNSSEARRTPVVRELTVLMFALYRYNHRDQPYNLNVVRRWLGLAEENIPTEAQVLSRIQPPHIRQQLFANGLAYYAMPITRLEPDRPNVINIDIEDPVCLKLLQRNSKARAARRATVGKWNLLLLDERIGMQNACYCLALLQVHG</sequence>
<evidence type="ECO:0000256" key="4">
    <source>
        <dbReference type="ARBA" id="ARBA00023163"/>
    </source>
</evidence>
<dbReference type="Proteomes" id="UP000187203">
    <property type="component" value="Unassembled WGS sequence"/>
</dbReference>
<keyword evidence="2" id="KW-0805">Transcription regulation</keyword>
<keyword evidence="4" id="KW-0804">Transcription</keyword>
<dbReference type="InterPro" id="IPR031066">
    <property type="entry name" value="bHLH_ALC-like_plant"/>
</dbReference>
<name>A0A1R3KPI4_9ROSI</name>
<evidence type="ECO:0000256" key="2">
    <source>
        <dbReference type="ARBA" id="ARBA00023015"/>
    </source>
</evidence>
<dbReference type="GO" id="GO:0005634">
    <property type="term" value="C:nucleus"/>
    <property type="evidence" value="ECO:0007669"/>
    <property type="project" value="UniProtKB-SubCell"/>
</dbReference>
<evidence type="ECO:0000313" key="6">
    <source>
        <dbReference type="EMBL" id="OMP09002.1"/>
    </source>
</evidence>
<protein>
    <submittedName>
        <fullName evidence="6">Uncharacterized protein</fullName>
    </submittedName>
</protein>
<proteinExistence type="predicted"/>
<keyword evidence="7" id="KW-1185">Reference proteome</keyword>
<reference evidence="7" key="1">
    <citation type="submission" date="2013-09" db="EMBL/GenBank/DDBJ databases">
        <title>Corchorus olitorius genome sequencing.</title>
        <authorList>
            <person name="Alam M."/>
            <person name="Haque M.S."/>
            <person name="Islam M.S."/>
            <person name="Emdad E.M."/>
            <person name="Islam M.M."/>
            <person name="Ahmed B."/>
            <person name="Halim A."/>
            <person name="Hossen Q.M.M."/>
            <person name="Hossain M.Z."/>
            <person name="Ahmed R."/>
            <person name="Khan M.M."/>
            <person name="Islam R."/>
            <person name="Rashid M.M."/>
            <person name="Khan S.A."/>
            <person name="Rahman M.S."/>
            <person name="Alam M."/>
            <person name="Yahiya A.S."/>
            <person name="Khan M.S."/>
            <person name="Azam M.S."/>
            <person name="Haque T."/>
            <person name="Lashkar M.Z.H."/>
            <person name="Akhand A.I."/>
            <person name="Morshed G."/>
            <person name="Roy S."/>
            <person name="Uddin K.S."/>
            <person name="Rabeya T."/>
            <person name="Hossain A.S."/>
            <person name="Chowdhury A."/>
            <person name="Snigdha A.R."/>
            <person name="Mortoza M.S."/>
            <person name="Matin S.A."/>
            <person name="Hoque S.M.E."/>
            <person name="Islam M.K."/>
            <person name="Roy D.K."/>
            <person name="Haider R."/>
            <person name="Moosa M.M."/>
            <person name="Elias S.M."/>
            <person name="Hasan A.M."/>
            <person name="Jahan S."/>
            <person name="Shafiuddin M."/>
            <person name="Mahmood N."/>
            <person name="Shommy N.S."/>
        </authorList>
    </citation>
    <scope>NUCLEOTIDE SEQUENCE [LARGE SCALE GENOMIC DNA]</scope>
    <source>
        <strain evidence="7">cv. O-4</strain>
    </source>
</reference>
<dbReference type="AlphaFoldDB" id="A0A1R3KPI4"/>
<keyword evidence="3" id="KW-0238">DNA-binding</keyword>
<dbReference type="PANTHER" id="PTHR45855:SF36">
    <property type="entry name" value="TRANSCRIPTION FACTOR PIF4"/>
    <property type="match status" value="1"/>
</dbReference>
<evidence type="ECO:0000256" key="3">
    <source>
        <dbReference type="ARBA" id="ARBA00023125"/>
    </source>
</evidence>